<dbReference type="InterPro" id="IPR014729">
    <property type="entry name" value="Rossmann-like_a/b/a_fold"/>
</dbReference>
<evidence type="ECO:0000313" key="13">
    <source>
        <dbReference type="EMBL" id="PLT29845.1"/>
    </source>
</evidence>
<dbReference type="InterPro" id="IPR023468">
    <property type="entry name" value="Riboflavin_kinase"/>
</dbReference>
<comment type="similarity">
    <text evidence="2">Belongs to the RibF family.</text>
</comment>
<keyword evidence="5" id="KW-0288">FMN</keyword>
<dbReference type="PANTHER" id="PTHR22749:SF6">
    <property type="entry name" value="RIBOFLAVIN KINASE"/>
    <property type="match status" value="1"/>
</dbReference>
<dbReference type="GO" id="GO:0008531">
    <property type="term" value="F:riboflavin kinase activity"/>
    <property type="evidence" value="ECO:0007669"/>
    <property type="project" value="TreeGrafter"/>
</dbReference>
<keyword evidence="14" id="KW-1185">Reference proteome</keyword>
<accession>A0A2N5M675</accession>
<dbReference type="Gene3D" id="3.40.50.620">
    <property type="entry name" value="HUPs"/>
    <property type="match status" value="1"/>
</dbReference>
<evidence type="ECO:0000256" key="7">
    <source>
        <dbReference type="ARBA" id="ARBA00022695"/>
    </source>
</evidence>
<feature type="domain" description="FAD synthetase" evidence="12">
    <location>
        <begin position="31"/>
        <end position="183"/>
    </location>
</feature>
<reference evidence="13 14" key="1">
    <citation type="submission" date="2017-11" db="EMBL/GenBank/DDBJ databases">
        <title>Comparitive Functional Genomics of Dry Heat Resistant strains isolated from the Viking Spacecraft.</title>
        <authorList>
            <person name="Seuylemezian A."/>
            <person name="Cooper K."/>
            <person name="Vaishampayan P."/>
        </authorList>
    </citation>
    <scope>NUCLEOTIDE SEQUENCE [LARGE SCALE GENOMIC DNA]</scope>
    <source>
        <strain evidence="13 14">V1-29</strain>
    </source>
</reference>
<dbReference type="NCBIfam" id="TIGR00125">
    <property type="entry name" value="cyt_tran_rel"/>
    <property type="match status" value="1"/>
</dbReference>
<evidence type="ECO:0000256" key="4">
    <source>
        <dbReference type="ARBA" id="ARBA00022630"/>
    </source>
</evidence>
<dbReference type="InterPro" id="IPR004821">
    <property type="entry name" value="Cyt_trans-like"/>
</dbReference>
<dbReference type="PANTHER" id="PTHR22749">
    <property type="entry name" value="RIBOFLAVIN KINASE/FMN ADENYLYLTRANSFERASE"/>
    <property type="match status" value="1"/>
</dbReference>
<keyword evidence="8" id="KW-0547">Nucleotide-binding</keyword>
<gene>
    <name evidence="13" type="ORF">CUU66_11115</name>
</gene>
<dbReference type="EC" id="2.7.7.2" evidence="3"/>
<evidence type="ECO:0000256" key="1">
    <source>
        <dbReference type="ARBA" id="ARBA00004726"/>
    </source>
</evidence>
<dbReference type="UniPathway" id="UPA00277">
    <property type="reaction ID" value="UER00407"/>
</dbReference>
<keyword evidence="4" id="KW-0285">Flavoprotein</keyword>
<dbReference type="Proteomes" id="UP000234748">
    <property type="component" value="Unassembled WGS sequence"/>
</dbReference>
<evidence type="ECO:0000256" key="6">
    <source>
        <dbReference type="ARBA" id="ARBA00022679"/>
    </source>
</evidence>
<comment type="pathway">
    <text evidence="1">Cofactor biosynthesis; FAD biosynthesis; FAD from FMN: step 1/1.</text>
</comment>
<evidence type="ECO:0000256" key="11">
    <source>
        <dbReference type="ARBA" id="ARBA00049494"/>
    </source>
</evidence>
<dbReference type="GO" id="GO:0003919">
    <property type="term" value="F:FMN adenylyltransferase activity"/>
    <property type="evidence" value="ECO:0007669"/>
    <property type="project" value="UniProtKB-EC"/>
</dbReference>
<dbReference type="EMBL" id="PGUY01000033">
    <property type="protein sequence ID" value="PLT29845.1"/>
    <property type="molecule type" value="Genomic_DNA"/>
</dbReference>
<dbReference type="InterPro" id="IPR015864">
    <property type="entry name" value="FAD_synthase"/>
</dbReference>
<dbReference type="AlphaFoldDB" id="A0A2N5M675"/>
<dbReference type="SUPFAM" id="SSF52374">
    <property type="entry name" value="Nucleotidylyl transferase"/>
    <property type="match status" value="1"/>
</dbReference>
<dbReference type="CDD" id="cd02064">
    <property type="entry name" value="FAD_synthetase_N"/>
    <property type="match status" value="1"/>
</dbReference>
<name>A0A2N5M675_9BACI</name>
<evidence type="ECO:0000256" key="5">
    <source>
        <dbReference type="ARBA" id="ARBA00022643"/>
    </source>
</evidence>
<keyword evidence="9" id="KW-0274">FAD</keyword>
<evidence type="ECO:0000256" key="3">
    <source>
        <dbReference type="ARBA" id="ARBA00012393"/>
    </source>
</evidence>
<evidence type="ECO:0000256" key="2">
    <source>
        <dbReference type="ARBA" id="ARBA00010214"/>
    </source>
</evidence>
<proteinExistence type="inferred from homology"/>
<comment type="caution">
    <text evidence="13">The sequence shown here is derived from an EMBL/GenBank/DDBJ whole genome shotgun (WGS) entry which is preliminary data.</text>
</comment>
<evidence type="ECO:0000256" key="8">
    <source>
        <dbReference type="ARBA" id="ARBA00022741"/>
    </source>
</evidence>
<protein>
    <recommendedName>
        <fullName evidence="3">FAD synthase</fullName>
        <ecNumber evidence="3">2.7.7.2</ecNumber>
    </recommendedName>
</protein>
<dbReference type="FunFam" id="3.40.50.620:FF:000021">
    <property type="entry name" value="Riboflavin biosynthesis protein"/>
    <property type="match status" value="1"/>
</dbReference>
<keyword evidence="10" id="KW-0067">ATP-binding</keyword>
<evidence type="ECO:0000256" key="9">
    <source>
        <dbReference type="ARBA" id="ARBA00022827"/>
    </source>
</evidence>
<organism evidence="13 14">
    <name type="scientific">Peribacillus deserti</name>
    <dbReference type="NCBI Taxonomy" id="673318"/>
    <lineage>
        <taxon>Bacteria</taxon>
        <taxon>Bacillati</taxon>
        <taxon>Bacillota</taxon>
        <taxon>Bacilli</taxon>
        <taxon>Bacillales</taxon>
        <taxon>Bacillaceae</taxon>
        <taxon>Peribacillus</taxon>
    </lineage>
</organism>
<keyword evidence="6" id="KW-0808">Transferase</keyword>
<comment type="catalytic activity">
    <reaction evidence="11">
        <text>FMN + ATP + H(+) = FAD + diphosphate</text>
        <dbReference type="Rhea" id="RHEA:17237"/>
        <dbReference type="ChEBI" id="CHEBI:15378"/>
        <dbReference type="ChEBI" id="CHEBI:30616"/>
        <dbReference type="ChEBI" id="CHEBI:33019"/>
        <dbReference type="ChEBI" id="CHEBI:57692"/>
        <dbReference type="ChEBI" id="CHEBI:58210"/>
        <dbReference type="EC" id="2.7.7.2"/>
    </reaction>
</comment>
<evidence type="ECO:0000313" key="14">
    <source>
        <dbReference type="Proteomes" id="UP000234748"/>
    </source>
</evidence>
<evidence type="ECO:0000259" key="12">
    <source>
        <dbReference type="Pfam" id="PF06574"/>
    </source>
</evidence>
<dbReference type="GO" id="GO:0009231">
    <property type="term" value="P:riboflavin biosynthetic process"/>
    <property type="evidence" value="ECO:0007669"/>
    <property type="project" value="InterPro"/>
</dbReference>
<dbReference type="Pfam" id="PF06574">
    <property type="entry name" value="FAD_syn"/>
    <property type="match status" value="1"/>
</dbReference>
<evidence type="ECO:0000256" key="10">
    <source>
        <dbReference type="ARBA" id="ARBA00022840"/>
    </source>
</evidence>
<dbReference type="GO" id="GO:0005524">
    <property type="term" value="F:ATP binding"/>
    <property type="evidence" value="ECO:0007669"/>
    <property type="project" value="UniProtKB-KW"/>
</dbReference>
<dbReference type="OrthoDB" id="9803667at2"/>
<dbReference type="GO" id="GO:0006747">
    <property type="term" value="P:FAD biosynthetic process"/>
    <property type="evidence" value="ECO:0007669"/>
    <property type="project" value="UniProtKB-UniPathway"/>
</dbReference>
<keyword evidence="7" id="KW-0548">Nucleotidyltransferase</keyword>
<sequence length="305" mass="34365">MKYCQAILMREKVKHVEVIYVKHPEALELAAQEPHVMAIGFFDGVHLGHQSLLNEAKRIAKKKNHTFTAMTFDPHPNEIIKFEKNMRYITPLPSKIEKLAALGVERLFIVSFDLAFASLSPSDFIDQYVLGLQARQIVVGFDFTFGRKAQGTIDYLNTASKNKGFDVTVISKKTHNDEKISSTMIRKQLRAGKVQLIPDYLGQLYEIKGSIQLPNWHNSGNESSFGFIADMKYMLPAPGTYHVEVLYSGRTIRGLFSRKHSSLPINSLSGVPKQCLGGECTIKFLSSVQIPQQAKLECNLKEVIY</sequence>
<dbReference type="GO" id="GO:0009398">
    <property type="term" value="P:FMN biosynthetic process"/>
    <property type="evidence" value="ECO:0007669"/>
    <property type="project" value="TreeGrafter"/>
</dbReference>